<gene>
    <name evidence="1" type="ORF">M422DRAFT_256952</name>
</gene>
<feature type="non-terminal residue" evidence="1">
    <location>
        <position position="1"/>
    </location>
</feature>
<proteinExistence type="predicted"/>
<dbReference type="HOGENOM" id="CLU_1499871_0_0_1"/>
<name>A0A0C9VFA8_SPHS4</name>
<keyword evidence="2" id="KW-1185">Reference proteome</keyword>
<accession>A0A0C9VFA8</accession>
<protein>
    <submittedName>
        <fullName evidence="1">Uncharacterized protein</fullName>
    </submittedName>
</protein>
<dbReference type="AlphaFoldDB" id="A0A0C9VFA8"/>
<evidence type="ECO:0000313" key="2">
    <source>
        <dbReference type="Proteomes" id="UP000054279"/>
    </source>
</evidence>
<sequence>NIYEGETTYEIDGKCVETVAEADVLIKDSPSPASDSASCESPSAHSELIAVAFSEKDPHELLSADENRQPNEYQRWRHRIHEDAPRVLQLFRDEYYEILRELDSTSALYTRDSHIHEAIEIAISSGHSREGILSKLTEHVFNDLLLSFPDGRFSDSVRDSPWYKDILRGLENDIISQNVY</sequence>
<dbReference type="Proteomes" id="UP000054279">
    <property type="component" value="Unassembled WGS sequence"/>
</dbReference>
<organism evidence="1 2">
    <name type="scientific">Sphaerobolus stellatus (strain SS14)</name>
    <dbReference type="NCBI Taxonomy" id="990650"/>
    <lineage>
        <taxon>Eukaryota</taxon>
        <taxon>Fungi</taxon>
        <taxon>Dikarya</taxon>
        <taxon>Basidiomycota</taxon>
        <taxon>Agaricomycotina</taxon>
        <taxon>Agaricomycetes</taxon>
        <taxon>Phallomycetidae</taxon>
        <taxon>Geastrales</taxon>
        <taxon>Sphaerobolaceae</taxon>
        <taxon>Sphaerobolus</taxon>
    </lineage>
</organism>
<reference evidence="1 2" key="1">
    <citation type="submission" date="2014-06" db="EMBL/GenBank/DDBJ databases">
        <title>Evolutionary Origins and Diversification of the Mycorrhizal Mutualists.</title>
        <authorList>
            <consortium name="DOE Joint Genome Institute"/>
            <consortium name="Mycorrhizal Genomics Consortium"/>
            <person name="Kohler A."/>
            <person name="Kuo A."/>
            <person name="Nagy L.G."/>
            <person name="Floudas D."/>
            <person name="Copeland A."/>
            <person name="Barry K.W."/>
            <person name="Cichocki N."/>
            <person name="Veneault-Fourrey C."/>
            <person name="LaButti K."/>
            <person name="Lindquist E.A."/>
            <person name="Lipzen A."/>
            <person name="Lundell T."/>
            <person name="Morin E."/>
            <person name="Murat C."/>
            <person name="Riley R."/>
            <person name="Ohm R."/>
            <person name="Sun H."/>
            <person name="Tunlid A."/>
            <person name="Henrissat B."/>
            <person name="Grigoriev I.V."/>
            <person name="Hibbett D.S."/>
            <person name="Martin F."/>
        </authorList>
    </citation>
    <scope>NUCLEOTIDE SEQUENCE [LARGE SCALE GENOMIC DNA]</scope>
    <source>
        <strain evidence="1 2">SS14</strain>
    </source>
</reference>
<dbReference type="EMBL" id="KN837146">
    <property type="protein sequence ID" value="KIJ40127.1"/>
    <property type="molecule type" value="Genomic_DNA"/>
</dbReference>
<evidence type="ECO:0000313" key="1">
    <source>
        <dbReference type="EMBL" id="KIJ40127.1"/>
    </source>
</evidence>